<evidence type="ECO:0000256" key="2">
    <source>
        <dbReference type="ARBA" id="ARBA00022989"/>
    </source>
</evidence>
<dbReference type="InterPro" id="IPR011701">
    <property type="entry name" value="MFS"/>
</dbReference>
<feature type="transmembrane region" description="Helical" evidence="5">
    <location>
        <begin position="319"/>
        <end position="338"/>
    </location>
</feature>
<dbReference type="InterPro" id="IPR036259">
    <property type="entry name" value="MFS_trans_sf"/>
</dbReference>
<feature type="transmembrane region" description="Helical" evidence="5">
    <location>
        <begin position="56"/>
        <end position="78"/>
    </location>
</feature>
<feature type="transmembrane region" description="Helical" evidence="5">
    <location>
        <begin position="409"/>
        <end position="430"/>
    </location>
</feature>
<dbReference type="PANTHER" id="PTHR23518:SF2">
    <property type="entry name" value="MAJOR FACILITATOR SUPERFAMILY TRANSPORTER"/>
    <property type="match status" value="1"/>
</dbReference>
<dbReference type="InterPro" id="IPR020846">
    <property type="entry name" value="MFS_dom"/>
</dbReference>
<dbReference type="Proteomes" id="UP001165384">
    <property type="component" value="Unassembled WGS sequence"/>
</dbReference>
<feature type="region of interest" description="Disordered" evidence="4">
    <location>
        <begin position="1"/>
        <end position="30"/>
    </location>
</feature>
<dbReference type="RefSeq" id="WP_275711346.1">
    <property type="nucleotide sequence ID" value="NZ_JAKLTN010000002.1"/>
</dbReference>
<dbReference type="PANTHER" id="PTHR23518">
    <property type="entry name" value="C-METHYLTRANSFERASE"/>
    <property type="match status" value="1"/>
</dbReference>
<feature type="transmembrane region" description="Helical" evidence="5">
    <location>
        <begin position="260"/>
        <end position="281"/>
    </location>
</feature>
<feature type="transmembrane region" description="Helical" evidence="5">
    <location>
        <begin position="126"/>
        <end position="154"/>
    </location>
</feature>
<keyword evidence="8" id="KW-1185">Reference proteome</keyword>
<reference evidence="7" key="1">
    <citation type="submission" date="2022-01" db="EMBL/GenBank/DDBJ databases">
        <authorList>
            <person name="Jo J.-H."/>
            <person name="Im W.-T."/>
        </authorList>
    </citation>
    <scope>NUCLEOTIDE SEQUENCE</scope>
    <source>
        <strain evidence="7">XY25</strain>
    </source>
</reference>
<gene>
    <name evidence="7" type="ORF">LZ012_13570</name>
</gene>
<feature type="transmembrane region" description="Helical" evidence="5">
    <location>
        <begin position="383"/>
        <end position="403"/>
    </location>
</feature>
<evidence type="ECO:0000313" key="8">
    <source>
        <dbReference type="Proteomes" id="UP001165384"/>
    </source>
</evidence>
<feature type="compositionally biased region" description="Basic and acidic residues" evidence="4">
    <location>
        <begin position="1"/>
        <end position="15"/>
    </location>
</feature>
<protein>
    <submittedName>
        <fullName evidence="7">MFS transporter</fullName>
    </submittedName>
</protein>
<dbReference type="PROSITE" id="PS50850">
    <property type="entry name" value="MFS"/>
    <property type="match status" value="1"/>
</dbReference>
<evidence type="ECO:0000256" key="4">
    <source>
        <dbReference type="SAM" id="MobiDB-lite"/>
    </source>
</evidence>
<dbReference type="Pfam" id="PF07690">
    <property type="entry name" value="MFS_1"/>
    <property type="match status" value="1"/>
</dbReference>
<feature type="transmembrane region" description="Helical" evidence="5">
    <location>
        <begin position="214"/>
        <end position="232"/>
    </location>
</feature>
<evidence type="ECO:0000256" key="1">
    <source>
        <dbReference type="ARBA" id="ARBA00022692"/>
    </source>
</evidence>
<evidence type="ECO:0000256" key="5">
    <source>
        <dbReference type="SAM" id="Phobius"/>
    </source>
</evidence>
<dbReference type="Gene3D" id="1.20.1250.20">
    <property type="entry name" value="MFS general substrate transporter like domains"/>
    <property type="match status" value="2"/>
</dbReference>
<evidence type="ECO:0000259" key="6">
    <source>
        <dbReference type="PROSITE" id="PS50850"/>
    </source>
</evidence>
<feature type="transmembrane region" description="Helical" evidence="5">
    <location>
        <begin position="344"/>
        <end position="363"/>
    </location>
</feature>
<keyword evidence="1 5" id="KW-0812">Transmembrane</keyword>
<evidence type="ECO:0000256" key="3">
    <source>
        <dbReference type="ARBA" id="ARBA00023136"/>
    </source>
</evidence>
<dbReference type="SUPFAM" id="SSF103473">
    <property type="entry name" value="MFS general substrate transporter"/>
    <property type="match status" value="1"/>
</dbReference>
<sequence length="447" mass="48184">MPSKFDLADRRELRRPPTNGDGHGQPRLAPGVDTQARTIWHAVVTMLATLRSLPRTVWLIGLISLINDAASDMLYPLIPIYLASVLMAGPKVLGLIEGVAEATASLLKLFSGVIFDRTRRAKPWIVFGYALAGFVRPLIALVASWPALLCIRFADRIGKGLRSSPRDALLAASVPATQRGLAFGLHRAMDNGGAIVGPLVAAALLAGGMPLRDVFLWSLVPALLCLLLALALREPEHEAAAASAPFDWRLADMPPAFRRYLAVVALFTLGNSSNMFLLLRARELGVGEAEVPLLWAAVSAVAALFSTPLSALSDRFGRLRLLVGGYLAYGVFYVTLGSLATDGFWLYALFALYGLFMAATEGVEKALVADLAPAQRRGTAFGWFNLTTGLMLLPASVVFGWLWQGVASWLAFLFSACCAFSAAWLLKYWVFRPATGETGRESPLAPE</sequence>
<feature type="transmembrane region" description="Helical" evidence="5">
    <location>
        <begin position="293"/>
        <end position="312"/>
    </location>
</feature>
<proteinExistence type="predicted"/>
<organism evidence="7 8">
    <name type="scientific">Dechloromonas hankyongensis</name>
    <dbReference type="NCBI Taxonomy" id="2908002"/>
    <lineage>
        <taxon>Bacteria</taxon>
        <taxon>Pseudomonadati</taxon>
        <taxon>Pseudomonadota</taxon>
        <taxon>Betaproteobacteria</taxon>
        <taxon>Rhodocyclales</taxon>
        <taxon>Azonexaceae</taxon>
        <taxon>Dechloromonas</taxon>
    </lineage>
</organism>
<accession>A0ABS9K4E7</accession>
<comment type="caution">
    <text evidence="7">The sequence shown here is derived from an EMBL/GenBank/DDBJ whole genome shotgun (WGS) entry which is preliminary data.</text>
</comment>
<evidence type="ECO:0000313" key="7">
    <source>
        <dbReference type="EMBL" id="MCG2578018.1"/>
    </source>
</evidence>
<keyword evidence="2 5" id="KW-1133">Transmembrane helix</keyword>
<dbReference type="EMBL" id="JAKLTN010000002">
    <property type="protein sequence ID" value="MCG2578018.1"/>
    <property type="molecule type" value="Genomic_DNA"/>
</dbReference>
<dbReference type="CDD" id="cd17370">
    <property type="entry name" value="MFS_MJ1317_like"/>
    <property type="match status" value="1"/>
</dbReference>
<feature type="domain" description="Major facilitator superfamily (MFS) profile" evidence="6">
    <location>
        <begin position="56"/>
        <end position="436"/>
    </location>
</feature>
<keyword evidence="3 5" id="KW-0472">Membrane</keyword>
<name>A0ABS9K4E7_9RHOO</name>